<feature type="non-terminal residue" evidence="3">
    <location>
        <position position="133"/>
    </location>
</feature>
<evidence type="ECO:0000313" key="3">
    <source>
        <dbReference type="EMBL" id="ORZ38621.1"/>
    </source>
</evidence>
<keyword evidence="2" id="KW-0812">Transmembrane</keyword>
<gene>
    <name evidence="3" type="ORF">BCR44DRAFT_42505</name>
</gene>
<dbReference type="Proteomes" id="UP000193411">
    <property type="component" value="Unassembled WGS sequence"/>
</dbReference>
<evidence type="ECO:0000256" key="2">
    <source>
        <dbReference type="SAM" id="Phobius"/>
    </source>
</evidence>
<dbReference type="AlphaFoldDB" id="A0A1Y2HY05"/>
<name>A0A1Y2HY05_9FUNG</name>
<keyword evidence="2" id="KW-1133">Transmembrane helix</keyword>
<evidence type="ECO:0000313" key="4">
    <source>
        <dbReference type="Proteomes" id="UP000193411"/>
    </source>
</evidence>
<proteinExistence type="predicted"/>
<dbReference type="EMBL" id="MCFL01000008">
    <property type="protein sequence ID" value="ORZ38621.1"/>
    <property type="molecule type" value="Genomic_DNA"/>
</dbReference>
<feature type="transmembrane region" description="Helical" evidence="2">
    <location>
        <begin position="79"/>
        <end position="99"/>
    </location>
</feature>
<protein>
    <submittedName>
        <fullName evidence="3">Uncharacterized protein</fullName>
    </submittedName>
</protein>
<accession>A0A1Y2HY05</accession>
<keyword evidence="2" id="KW-0472">Membrane</keyword>
<feature type="region of interest" description="Disordered" evidence="1">
    <location>
        <begin position="39"/>
        <end position="72"/>
    </location>
</feature>
<evidence type="ECO:0000256" key="1">
    <source>
        <dbReference type="SAM" id="MobiDB-lite"/>
    </source>
</evidence>
<sequence>MFTQSIRSLARLVPSAAAFGPIRHHAAMRPAFRRTVMSKTAQTNVTAHRTTSPPHPPAAADPAIGAASSPPPQEPTDDYFFVFVWCFFLYMFLTLHGNVSDTARNTKDINNSLKEIKIQLEEMAKAEKERQRR</sequence>
<keyword evidence="4" id="KW-1185">Reference proteome</keyword>
<comment type="caution">
    <text evidence="3">The sequence shown here is derived from an EMBL/GenBank/DDBJ whole genome shotgun (WGS) entry which is preliminary data.</text>
</comment>
<feature type="compositionally biased region" description="Polar residues" evidence="1">
    <location>
        <begin position="39"/>
        <end position="51"/>
    </location>
</feature>
<organism evidence="3 4">
    <name type="scientific">Catenaria anguillulae PL171</name>
    <dbReference type="NCBI Taxonomy" id="765915"/>
    <lineage>
        <taxon>Eukaryota</taxon>
        <taxon>Fungi</taxon>
        <taxon>Fungi incertae sedis</taxon>
        <taxon>Blastocladiomycota</taxon>
        <taxon>Blastocladiomycetes</taxon>
        <taxon>Blastocladiales</taxon>
        <taxon>Catenariaceae</taxon>
        <taxon>Catenaria</taxon>
    </lineage>
</organism>
<reference evidence="3 4" key="1">
    <citation type="submission" date="2016-07" db="EMBL/GenBank/DDBJ databases">
        <title>Pervasive Adenine N6-methylation of Active Genes in Fungi.</title>
        <authorList>
            <consortium name="DOE Joint Genome Institute"/>
            <person name="Mondo S.J."/>
            <person name="Dannebaum R.O."/>
            <person name="Kuo R.C."/>
            <person name="Labutti K."/>
            <person name="Haridas S."/>
            <person name="Kuo A."/>
            <person name="Salamov A."/>
            <person name="Ahrendt S.R."/>
            <person name="Lipzen A."/>
            <person name="Sullivan W."/>
            <person name="Andreopoulos W.B."/>
            <person name="Clum A."/>
            <person name="Lindquist E."/>
            <person name="Daum C."/>
            <person name="Ramamoorthy G.K."/>
            <person name="Gryganskyi A."/>
            <person name="Culley D."/>
            <person name="Magnuson J.K."/>
            <person name="James T.Y."/>
            <person name="O'Malley M.A."/>
            <person name="Stajich J.E."/>
            <person name="Spatafora J.W."/>
            <person name="Visel A."/>
            <person name="Grigoriev I.V."/>
        </authorList>
    </citation>
    <scope>NUCLEOTIDE SEQUENCE [LARGE SCALE GENOMIC DNA]</scope>
    <source>
        <strain evidence="3 4">PL171</strain>
    </source>
</reference>